<evidence type="ECO:0000256" key="6">
    <source>
        <dbReference type="ARBA" id="ARBA00022989"/>
    </source>
</evidence>
<dbReference type="Pfam" id="PF00999">
    <property type="entry name" value="Na_H_Exchanger"/>
    <property type="match status" value="1"/>
</dbReference>
<keyword evidence="5" id="KW-0630">Potassium</keyword>
<proteinExistence type="inferred from homology"/>
<dbReference type="InterPro" id="IPR050794">
    <property type="entry name" value="CPA2_transporter"/>
</dbReference>
<keyword evidence="6 10" id="KW-1133">Transmembrane helix</keyword>
<dbReference type="InterPro" id="IPR006153">
    <property type="entry name" value="Cation/H_exchanger_TM"/>
</dbReference>
<keyword evidence="14" id="KW-1185">Reference proteome</keyword>
<dbReference type="GO" id="GO:0016020">
    <property type="term" value="C:membrane"/>
    <property type="evidence" value="ECO:0007669"/>
    <property type="project" value="UniProtKB-SubCell"/>
</dbReference>
<evidence type="ECO:0000259" key="11">
    <source>
        <dbReference type="Pfam" id="PF00999"/>
    </source>
</evidence>
<dbReference type="Proteomes" id="UP000290289">
    <property type="component" value="Chromosome 7"/>
</dbReference>
<evidence type="ECO:0000256" key="10">
    <source>
        <dbReference type="SAM" id="Phobius"/>
    </source>
</evidence>
<dbReference type="GO" id="GO:1902600">
    <property type="term" value="P:proton transmembrane transport"/>
    <property type="evidence" value="ECO:0007669"/>
    <property type="project" value="InterPro"/>
</dbReference>
<evidence type="ECO:0000256" key="5">
    <source>
        <dbReference type="ARBA" id="ARBA00022958"/>
    </source>
</evidence>
<keyword evidence="8 10" id="KW-0472">Membrane</keyword>
<keyword evidence="4 10" id="KW-0812">Transmembrane</keyword>
<feature type="transmembrane region" description="Helical" evidence="10">
    <location>
        <begin position="226"/>
        <end position="248"/>
    </location>
</feature>
<dbReference type="GO" id="GO:0012505">
    <property type="term" value="C:endomembrane system"/>
    <property type="evidence" value="ECO:0007669"/>
    <property type="project" value="TreeGrafter"/>
</dbReference>
<dbReference type="GO" id="GO:0006813">
    <property type="term" value="P:potassium ion transport"/>
    <property type="evidence" value="ECO:0007669"/>
    <property type="project" value="UniProtKB-KW"/>
</dbReference>
<gene>
    <name evidence="13" type="ORF">DVH24_024386</name>
</gene>
<evidence type="ECO:0000313" key="14">
    <source>
        <dbReference type="Proteomes" id="UP000290289"/>
    </source>
</evidence>
<dbReference type="EMBL" id="RDQH01000333">
    <property type="protein sequence ID" value="RXH94702.1"/>
    <property type="molecule type" value="Genomic_DNA"/>
</dbReference>
<feature type="transmembrane region" description="Helical" evidence="10">
    <location>
        <begin position="57"/>
        <end position="75"/>
    </location>
</feature>
<dbReference type="GO" id="GO:0015297">
    <property type="term" value="F:antiporter activity"/>
    <property type="evidence" value="ECO:0007669"/>
    <property type="project" value="InterPro"/>
</dbReference>
<protein>
    <submittedName>
        <fullName evidence="13">Uncharacterized protein</fullName>
    </submittedName>
</protein>
<keyword evidence="3" id="KW-0633">Potassium transport</keyword>
<keyword evidence="7" id="KW-0406">Ion transport</keyword>
<feature type="transmembrane region" description="Helical" evidence="10">
    <location>
        <begin position="404"/>
        <end position="425"/>
    </location>
</feature>
<dbReference type="Pfam" id="PF23259">
    <property type="entry name" value="CHX17_C"/>
    <property type="match status" value="1"/>
</dbReference>
<dbReference type="InterPro" id="IPR038770">
    <property type="entry name" value="Na+/solute_symporter_sf"/>
</dbReference>
<feature type="transmembrane region" description="Helical" evidence="10">
    <location>
        <begin position="260"/>
        <end position="280"/>
    </location>
</feature>
<evidence type="ECO:0000313" key="13">
    <source>
        <dbReference type="EMBL" id="RXH94702.1"/>
    </source>
</evidence>
<dbReference type="GO" id="GO:0006885">
    <property type="term" value="P:regulation of pH"/>
    <property type="evidence" value="ECO:0007669"/>
    <property type="project" value="TreeGrafter"/>
</dbReference>
<comment type="caution">
    <text evidence="13">The sequence shown here is derived from an EMBL/GenBank/DDBJ whole genome shotgun (WGS) entry which is preliminary data.</text>
</comment>
<feature type="transmembrane region" description="Helical" evidence="10">
    <location>
        <begin position="95"/>
        <end position="112"/>
    </location>
</feature>
<comment type="subcellular location">
    <subcellularLocation>
        <location evidence="1">Membrane</location>
        <topology evidence="1">Multi-pass membrane protein</topology>
    </subcellularLocation>
</comment>
<comment type="similarity">
    <text evidence="9">Belongs to the monovalent cation:proton antiporter 2 (CPA2) transporter (TC 2.A.37) family. CHX (TC 2.A.37.4) subfamily.</text>
</comment>
<dbReference type="Gene3D" id="1.20.1530.20">
    <property type="match status" value="1"/>
</dbReference>
<reference evidence="13 14" key="1">
    <citation type="submission" date="2018-10" db="EMBL/GenBank/DDBJ databases">
        <title>A high-quality apple genome assembly.</title>
        <authorList>
            <person name="Hu J."/>
        </authorList>
    </citation>
    <scope>NUCLEOTIDE SEQUENCE [LARGE SCALE GENOMIC DNA]</scope>
    <source>
        <strain evidence="14">cv. HFTH1</strain>
        <tissue evidence="13">Young leaf</tissue>
    </source>
</reference>
<feature type="transmembrane region" description="Helical" evidence="10">
    <location>
        <begin position="124"/>
        <end position="146"/>
    </location>
</feature>
<evidence type="ECO:0000256" key="8">
    <source>
        <dbReference type="ARBA" id="ARBA00023136"/>
    </source>
</evidence>
<evidence type="ECO:0000256" key="1">
    <source>
        <dbReference type="ARBA" id="ARBA00004141"/>
    </source>
</evidence>
<evidence type="ECO:0000256" key="7">
    <source>
        <dbReference type="ARBA" id="ARBA00023065"/>
    </source>
</evidence>
<keyword evidence="2" id="KW-0813">Transport</keyword>
<dbReference type="AlphaFoldDB" id="A0A498JM72"/>
<dbReference type="PANTHER" id="PTHR32468">
    <property type="entry name" value="CATION/H + ANTIPORTER"/>
    <property type="match status" value="1"/>
</dbReference>
<sequence length="802" mass="88883">MGSKAHCLPFEQNASKGIWAGDNPLDYPYPLSLAQIILVVLTSTLLYCFLRPLGQTRYVCNLLAGIILGPSLLGYNKAFKDKILFGVKEVPLFETIAHLGVIYSLFLATVKFDVNMVKRMAKKAWKIGLVTFLFPSAITSSTVFTIGRTIPGIKGGKFFLFFVSISLSFTYFPVVLEALDELNLMTSELGQLTMSSAAMNEIVQWTFAAAHLIHAQKTINNGFKTCACLLGMIFFTIFVIRPVIKLIIKVTPQGKEVKESYVIALQLGVLVMSFISDTIGMRSTYGPILLGLVIPNGPPLGSAIVHKTEYVVSEFLLPLFFFRIGFDINVYSVEDWTSFTKLQLLIVVSYVAKIVGGTVIAWCCKIRFKNSILLSLMMSTKGIIELIVYTHWRELKAIDDQCFTQLVLSSLGITMIVTPLVRYLYKPFGASKSILPRFRNIQSMPSNKSEMFRLLCCVHNEESVPNIITLLEASNPTESSPICAYIVHAVELIGCAAPLLLPCHSNDKRNKLCSKNTTTHQIIRAFDKYSKTAGGPVISQPYTMISPYKSMHETLFRLADDKFVPLIIITFHENYQGIVGPSMTAGIRQFNANVQSYSPCTVGILVDKGLSCRMSLPHFSFNVAVFFVGGADDREVLAYAERMSCNPNVGITVFRITLQSTSKEGKEAELQEAKLDEALVNDFRLKNMGNHMLLWREIEVHDGVQLMDAVMNSQGEYDLVMVGRRHSDMTLRDEEMAAFVENAELGVIGDIVASSDFCGGTVNVLVIQESIELGFGAFRSVSRKESESGLSSTGTKPKFDGH</sequence>
<dbReference type="PANTHER" id="PTHR32468:SF108">
    <property type="entry name" value="CATION_H(+) ANTIPORTER 15-LIKE"/>
    <property type="match status" value="1"/>
</dbReference>
<organism evidence="13 14">
    <name type="scientific">Malus domestica</name>
    <name type="common">Apple</name>
    <name type="synonym">Pyrus malus</name>
    <dbReference type="NCBI Taxonomy" id="3750"/>
    <lineage>
        <taxon>Eukaryota</taxon>
        <taxon>Viridiplantae</taxon>
        <taxon>Streptophyta</taxon>
        <taxon>Embryophyta</taxon>
        <taxon>Tracheophyta</taxon>
        <taxon>Spermatophyta</taxon>
        <taxon>Magnoliopsida</taxon>
        <taxon>eudicotyledons</taxon>
        <taxon>Gunneridae</taxon>
        <taxon>Pentapetalae</taxon>
        <taxon>rosids</taxon>
        <taxon>fabids</taxon>
        <taxon>Rosales</taxon>
        <taxon>Rosaceae</taxon>
        <taxon>Amygdaloideae</taxon>
        <taxon>Maleae</taxon>
        <taxon>Malus</taxon>
    </lineage>
</organism>
<feature type="domain" description="Cation/H+ exchanger transmembrane" evidence="11">
    <location>
        <begin position="41"/>
        <end position="421"/>
    </location>
</feature>
<feature type="transmembrane region" description="Helical" evidence="10">
    <location>
        <begin position="158"/>
        <end position="179"/>
    </location>
</feature>
<evidence type="ECO:0000259" key="12">
    <source>
        <dbReference type="Pfam" id="PF23259"/>
    </source>
</evidence>
<evidence type="ECO:0000256" key="9">
    <source>
        <dbReference type="ARBA" id="ARBA00038341"/>
    </source>
</evidence>
<dbReference type="InterPro" id="IPR057290">
    <property type="entry name" value="CHX17_C"/>
</dbReference>
<feature type="transmembrane region" description="Helical" evidence="10">
    <location>
        <begin position="344"/>
        <end position="364"/>
    </location>
</feature>
<feature type="domain" description="Cation/H(+) antiporter C-terminal" evidence="12">
    <location>
        <begin position="620"/>
        <end position="769"/>
    </location>
</feature>
<name>A0A498JM72_MALDO</name>
<feature type="transmembrane region" description="Helical" evidence="10">
    <location>
        <begin position="29"/>
        <end position="50"/>
    </location>
</feature>
<evidence type="ECO:0000256" key="4">
    <source>
        <dbReference type="ARBA" id="ARBA00022692"/>
    </source>
</evidence>
<accession>A0A498JM72</accession>
<feature type="transmembrane region" description="Helical" evidence="10">
    <location>
        <begin position="371"/>
        <end position="392"/>
    </location>
</feature>
<evidence type="ECO:0000256" key="3">
    <source>
        <dbReference type="ARBA" id="ARBA00022538"/>
    </source>
</evidence>
<evidence type="ECO:0000256" key="2">
    <source>
        <dbReference type="ARBA" id="ARBA00022448"/>
    </source>
</evidence>